<dbReference type="PANTHER" id="PTHR34821">
    <property type="entry name" value="INNER MEMBRANE PROTEIN YDCZ"/>
    <property type="match status" value="1"/>
</dbReference>
<gene>
    <name evidence="2" type="ORF">EDC28_106257</name>
</gene>
<dbReference type="Pfam" id="PF04657">
    <property type="entry name" value="DMT_YdcZ"/>
    <property type="match status" value="1"/>
</dbReference>
<protein>
    <submittedName>
        <fullName evidence="2">Transporter family-2 protein</fullName>
    </submittedName>
</protein>
<dbReference type="AlphaFoldDB" id="A0A3N1PDC0"/>
<evidence type="ECO:0000256" key="1">
    <source>
        <dbReference type="SAM" id="Phobius"/>
    </source>
</evidence>
<proteinExistence type="predicted"/>
<keyword evidence="1" id="KW-1133">Transmembrane helix</keyword>
<keyword evidence="1" id="KW-0812">Transmembrane</keyword>
<keyword evidence="3" id="KW-1185">Reference proteome</keyword>
<keyword evidence="1" id="KW-0472">Membrane</keyword>
<dbReference type="GO" id="GO:0005886">
    <property type="term" value="C:plasma membrane"/>
    <property type="evidence" value="ECO:0007669"/>
    <property type="project" value="TreeGrafter"/>
</dbReference>
<feature type="transmembrane region" description="Helical" evidence="1">
    <location>
        <begin position="36"/>
        <end position="56"/>
    </location>
</feature>
<dbReference type="EMBL" id="RJUL01000006">
    <property type="protein sequence ID" value="ROQ25007.1"/>
    <property type="molecule type" value="Genomic_DNA"/>
</dbReference>
<reference evidence="2 3" key="1">
    <citation type="submission" date="2018-11" db="EMBL/GenBank/DDBJ databases">
        <title>Genomic Encyclopedia of Type Strains, Phase IV (KMG-IV): sequencing the most valuable type-strain genomes for metagenomic binning, comparative biology and taxonomic classification.</title>
        <authorList>
            <person name="Goeker M."/>
        </authorList>
    </citation>
    <scope>NUCLEOTIDE SEQUENCE [LARGE SCALE GENOMIC DNA]</scope>
    <source>
        <strain evidence="2 3">DSM 21945</strain>
    </source>
</reference>
<feature type="transmembrane region" description="Helical" evidence="1">
    <location>
        <begin position="97"/>
        <end position="116"/>
    </location>
</feature>
<feature type="transmembrane region" description="Helical" evidence="1">
    <location>
        <begin position="128"/>
        <end position="146"/>
    </location>
</feature>
<dbReference type="STRING" id="584787.GCA_001247655_03947"/>
<evidence type="ECO:0000313" key="2">
    <source>
        <dbReference type="EMBL" id="ROQ25007.1"/>
    </source>
</evidence>
<evidence type="ECO:0000313" key="3">
    <source>
        <dbReference type="Proteomes" id="UP000268033"/>
    </source>
</evidence>
<feature type="transmembrane region" description="Helical" evidence="1">
    <location>
        <begin position="68"/>
        <end position="91"/>
    </location>
</feature>
<name>A0A3N1PDC0_9GAMM</name>
<dbReference type="PANTHER" id="PTHR34821:SF2">
    <property type="entry name" value="INNER MEMBRANE PROTEIN YDCZ"/>
    <property type="match status" value="1"/>
</dbReference>
<accession>A0A3N1PDC0</accession>
<sequence length="149" mass="15493">MDTLTLFIVITLAAGAMMPLQAGINAQLAANTGGAIWAAFISFGVGTLVLALYLLLTRQGVPSAGALAALPWWQWSGGLLGAFFVAVAAFVAPRLGAAAFIGFLVAGQMLASLLLDHQGWVGYLQKEINPYRIAGALLVIGGVVLIRRN</sequence>
<dbReference type="OrthoDB" id="9097160at2"/>
<comment type="caution">
    <text evidence="2">The sequence shown here is derived from an EMBL/GenBank/DDBJ whole genome shotgun (WGS) entry which is preliminary data.</text>
</comment>
<dbReference type="Proteomes" id="UP000268033">
    <property type="component" value="Unassembled WGS sequence"/>
</dbReference>
<dbReference type="InterPro" id="IPR006750">
    <property type="entry name" value="YdcZ"/>
</dbReference>
<organism evidence="2 3">
    <name type="scientific">Gallaecimonas pentaromativorans</name>
    <dbReference type="NCBI Taxonomy" id="584787"/>
    <lineage>
        <taxon>Bacteria</taxon>
        <taxon>Pseudomonadati</taxon>
        <taxon>Pseudomonadota</taxon>
        <taxon>Gammaproteobacteria</taxon>
        <taxon>Enterobacterales</taxon>
        <taxon>Gallaecimonadaceae</taxon>
        <taxon>Gallaecimonas</taxon>
    </lineage>
</organism>